<accession>A0A1T4L3X6</accession>
<feature type="transmembrane region" description="Helical" evidence="1">
    <location>
        <begin position="185"/>
        <end position="215"/>
    </location>
</feature>
<dbReference type="STRING" id="171291.SAMN02745154_00311"/>
<dbReference type="Proteomes" id="UP000190389">
    <property type="component" value="Unassembled WGS sequence"/>
</dbReference>
<feature type="transmembrane region" description="Helical" evidence="1">
    <location>
        <begin position="159"/>
        <end position="179"/>
    </location>
</feature>
<dbReference type="RefSeq" id="WP_078747055.1">
    <property type="nucleotide sequence ID" value="NZ_CP137850.1"/>
</dbReference>
<name>A0A1T4L3X6_9BACT</name>
<evidence type="ECO:0000256" key="1">
    <source>
        <dbReference type="SAM" id="Phobius"/>
    </source>
</evidence>
<sequence>METENILDNYQSVYKPKMKEEVANFFNMLTEKSKIDLTQAEELETKFNTADKKKKSIEFKLRISRNARQSFVIQIVFSIIFTLISIYYVYFTTTYRAQVALDSSNTSTGTVLYLFLALNVILALVLFVGIIVVPIIRALKASYQKYSMSNVKGILANEISNLVLALGTTLTFIFLSIVPNSNQYYGLYIASIVWLTFWSLMIFVDIALFIYFLIINKNINQHLEMANSELKSIGDEVKENLDPLYKICCLEGIKEILVDKIFPFIKLNFKTSQELMEIADIRDQKDYLLNNENERMSIKRVQSGFLNNAPFVSIIRNHRRYVNETYVGSTTVEYEKVRFKYVNGRQVKEKYMHTETLTASYRAPKPYYYDTSELIYYNDLMPQLEFKCSPDYVGNLNKKQLDKLIAKQSKMIRKLANDNINYQPIMGNLTFESLFNCKKRNNEKEFRMLFTPLAQKQYEKLLTSREISNDHNFDLAKLGKLHILKEQNLFALLTYERNLHQKLSPYWNTGVTYTNLKNSFIHTYVSGFDELFKTLAPFIAIPMYMEQEINYKFNNDWQNNLAAEEIESLLNRNISLRDGLKHPEASDYGLIFDVTKKSQNGDKVHFTVTTYGYKQIEHTEYISVKAGDNNRYDVPVNWIEYQEVKKISNLTLTVDNISPIDEFLQNTNSK</sequence>
<keyword evidence="1" id="KW-0472">Membrane</keyword>
<dbReference type="OrthoDB" id="8477532at2"/>
<dbReference type="AlphaFoldDB" id="A0A1T4L3X6"/>
<gene>
    <name evidence="2" type="ORF">SAMN02745154_00311</name>
</gene>
<keyword evidence="1" id="KW-1133">Transmembrane helix</keyword>
<protein>
    <submittedName>
        <fullName evidence="2">Uncharacterized protein</fullName>
    </submittedName>
</protein>
<reference evidence="3" key="1">
    <citation type="submission" date="2017-02" db="EMBL/GenBank/DDBJ databases">
        <authorList>
            <person name="Varghese N."/>
            <person name="Submissions S."/>
        </authorList>
    </citation>
    <scope>NUCLEOTIDE SEQUENCE [LARGE SCALE GENOMIC DNA]</scope>
    <source>
        <strain evidence="3">ATCC 27862</strain>
    </source>
</reference>
<evidence type="ECO:0000313" key="3">
    <source>
        <dbReference type="Proteomes" id="UP000190389"/>
    </source>
</evidence>
<proteinExistence type="predicted"/>
<dbReference type="NCBIfam" id="NF046000">
    <property type="entry name" value="MAG1210_fam"/>
    <property type="match status" value="1"/>
</dbReference>
<keyword evidence="1" id="KW-0812">Transmembrane</keyword>
<keyword evidence="3" id="KW-1185">Reference proteome</keyword>
<feature type="transmembrane region" description="Helical" evidence="1">
    <location>
        <begin position="71"/>
        <end position="91"/>
    </location>
</feature>
<evidence type="ECO:0000313" key="2">
    <source>
        <dbReference type="EMBL" id="SJZ49257.1"/>
    </source>
</evidence>
<feature type="transmembrane region" description="Helical" evidence="1">
    <location>
        <begin position="111"/>
        <end position="139"/>
    </location>
</feature>
<dbReference type="EMBL" id="FUXF01000007">
    <property type="protein sequence ID" value="SJZ49257.1"/>
    <property type="molecule type" value="Genomic_DNA"/>
</dbReference>
<organism evidence="2 3">
    <name type="scientific">Mycoplasmopsis verecunda</name>
    <dbReference type="NCBI Taxonomy" id="171291"/>
    <lineage>
        <taxon>Bacteria</taxon>
        <taxon>Bacillati</taxon>
        <taxon>Mycoplasmatota</taxon>
        <taxon>Mycoplasmoidales</taxon>
        <taxon>Metamycoplasmataceae</taxon>
        <taxon>Mycoplasmopsis</taxon>
    </lineage>
</organism>